<comment type="caution">
    <text evidence="2">The sequence shown here is derived from an EMBL/GenBank/DDBJ whole genome shotgun (WGS) entry which is preliminary data.</text>
</comment>
<evidence type="ECO:0000313" key="2">
    <source>
        <dbReference type="EMBL" id="KAH0963708.1"/>
    </source>
</evidence>
<feature type="compositionally biased region" description="Low complexity" evidence="1">
    <location>
        <begin position="1"/>
        <end position="27"/>
    </location>
</feature>
<gene>
    <name evidence="2" type="ORF">HRG_06218</name>
</gene>
<dbReference type="EMBL" id="JAIZPD010000005">
    <property type="protein sequence ID" value="KAH0963708.1"/>
    <property type="molecule type" value="Genomic_DNA"/>
</dbReference>
<dbReference type="Proteomes" id="UP000824596">
    <property type="component" value="Unassembled WGS sequence"/>
</dbReference>
<keyword evidence="3" id="KW-1185">Reference proteome</keyword>
<feature type="region of interest" description="Disordered" evidence="1">
    <location>
        <begin position="1"/>
        <end position="52"/>
    </location>
</feature>
<evidence type="ECO:0000256" key="1">
    <source>
        <dbReference type="SAM" id="MobiDB-lite"/>
    </source>
</evidence>
<feature type="compositionally biased region" description="Polar residues" evidence="1">
    <location>
        <begin position="28"/>
        <end position="40"/>
    </location>
</feature>
<accession>A0A9P8SI09</accession>
<proteinExistence type="predicted"/>
<dbReference type="AlphaFoldDB" id="A0A9P8SI09"/>
<name>A0A9P8SI09_9HYPO</name>
<dbReference type="RefSeq" id="XP_044721221.1">
    <property type="nucleotide sequence ID" value="XM_044864689.1"/>
</dbReference>
<evidence type="ECO:0000313" key="3">
    <source>
        <dbReference type="Proteomes" id="UP000824596"/>
    </source>
</evidence>
<dbReference type="GeneID" id="68355347"/>
<reference evidence="2" key="1">
    <citation type="submission" date="2021-09" db="EMBL/GenBank/DDBJ databases">
        <title>A high-quality genome of the endoparasitic fungus Hirsutella rhossiliensis with a comparison of Hirsutella genomes reveals transposable elements contributing to genome size variation.</title>
        <authorList>
            <person name="Lin R."/>
            <person name="Jiao Y."/>
            <person name="Sun X."/>
            <person name="Ling J."/>
            <person name="Xie B."/>
            <person name="Cheng X."/>
        </authorList>
    </citation>
    <scope>NUCLEOTIDE SEQUENCE</scope>
    <source>
        <strain evidence="2">HR02</strain>
    </source>
</reference>
<sequence length="199" mass="20216">MTAPANPAAPGSSGAAKPSNAAATPSSQPARASQSGTKGQPGSRGQPRDLGPEQLQKPELVQAATSGCKSNTCKNALPFNFEMSANGFSLWLTLPMTSGLLIIINEAPESSSSEVTEKYTQACIEGAADFDPAQAPEIFSRVLADPKLQSAISKPEQVGKAVQQTADTVNPPKTDNAVHAAAQPVGLVMSPAADGGGSC</sequence>
<protein>
    <submittedName>
        <fullName evidence="2">Uncharacterized protein</fullName>
    </submittedName>
</protein>
<organism evidence="2 3">
    <name type="scientific">Hirsutella rhossiliensis</name>
    <dbReference type="NCBI Taxonomy" id="111463"/>
    <lineage>
        <taxon>Eukaryota</taxon>
        <taxon>Fungi</taxon>
        <taxon>Dikarya</taxon>
        <taxon>Ascomycota</taxon>
        <taxon>Pezizomycotina</taxon>
        <taxon>Sordariomycetes</taxon>
        <taxon>Hypocreomycetidae</taxon>
        <taxon>Hypocreales</taxon>
        <taxon>Ophiocordycipitaceae</taxon>
        <taxon>Hirsutella</taxon>
    </lineage>
</organism>